<evidence type="ECO:0000313" key="1">
    <source>
        <dbReference type="EMBL" id="TFZ07700.1"/>
    </source>
</evidence>
<dbReference type="Proteomes" id="UP000297839">
    <property type="component" value="Unassembled WGS sequence"/>
</dbReference>
<dbReference type="RefSeq" id="WP_135247637.1">
    <property type="nucleotide sequence ID" value="NZ_SMLK01000001.1"/>
</dbReference>
<name>A0A4Z0CBF9_9BURK</name>
<keyword evidence="2" id="KW-1185">Reference proteome</keyword>
<gene>
    <name evidence="1" type="ORF">EZ216_00610</name>
</gene>
<accession>A0A4Z0CBF9</accession>
<reference evidence="1 2" key="1">
    <citation type="submission" date="2019-03" db="EMBL/GenBank/DDBJ databases">
        <title>Ramlibacter sp. 18x22-1, whole genome shotgun sequence.</title>
        <authorList>
            <person name="Zhang X."/>
            <person name="Feng G."/>
            <person name="Zhu H."/>
        </authorList>
    </citation>
    <scope>NUCLEOTIDE SEQUENCE [LARGE SCALE GENOMIC DNA]</scope>
    <source>
        <strain evidence="1 2">18x22-1</strain>
    </source>
</reference>
<dbReference type="EMBL" id="SMLK01000001">
    <property type="protein sequence ID" value="TFZ07700.1"/>
    <property type="molecule type" value="Genomic_DNA"/>
</dbReference>
<evidence type="ECO:0000313" key="2">
    <source>
        <dbReference type="Proteomes" id="UP000297839"/>
    </source>
</evidence>
<sequence>MTHGLLLRRRLLEAVALAIRVKFPQAHVDPVRHDSETGIYSVSIVLRNGIELALADYADGVDTSFFVMRASEEMPFRLAFEGAYEDGCGVTDSLTPEMVLDLLEAYEGVSVSDLAPH</sequence>
<dbReference type="AlphaFoldDB" id="A0A4Z0CBF9"/>
<proteinExistence type="predicted"/>
<comment type="caution">
    <text evidence="1">The sequence shown here is derived from an EMBL/GenBank/DDBJ whole genome shotgun (WGS) entry which is preliminary data.</text>
</comment>
<protein>
    <submittedName>
        <fullName evidence="1">Uncharacterized protein</fullName>
    </submittedName>
</protein>
<organism evidence="1 2">
    <name type="scientific">Ramlibacter humi</name>
    <dbReference type="NCBI Taxonomy" id="2530451"/>
    <lineage>
        <taxon>Bacteria</taxon>
        <taxon>Pseudomonadati</taxon>
        <taxon>Pseudomonadota</taxon>
        <taxon>Betaproteobacteria</taxon>
        <taxon>Burkholderiales</taxon>
        <taxon>Comamonadaceae</taxon>
        <taxon>Ramlibacter</taxon>
    </lineage>
</organism>